<reference evidence="2 3" key="1">
    <citation type="submission" date="2014-07" db="EMBL/GenBank/DDBJ databases">
        <title>Complete genome sequence of Corynebacterium atypicum DSM 44849: identifiction of the mycolic acid biosynthesis genes.</title>
        <authorList>
            <person name="Tippelt A."/>
            <person name="Mollmann S."/>
            <person name="Albersmeier A."/>
            <person name="Jaenicke S."/>
            <person name="Ruckert C."/>
            <person name="Tauch A."/>
        </authorList>
    </citation>
    <scope>NUCLEOTIDE SEQUENCE [LARGE SCALE GENOMIC DNA]</scope>
    <source>
        <strain evidence="2 3">R2070</strain>
    </source>
</reference>
<feature type="compositionally biased region" description="Basic and acidic residues" evidence="1">
    <location>
        <begin position="80"/>
        <end position="89"/>
    </location>
</feature>
<organism evidence="2 3">
    <name type="scientific">Corynebacterium atypicum</name>
    <dbReference type="NCBI Taxonomy" id="191610"/>
    <lineage>
        <taxon>Bacteria</taxon>
        <taxon>Bacillati</taxon>
        <taxon>Actinomycetota</taxon>
        <taxon>Actinomycetes</taxon>
        <taxon>Mycobacteriales</taxon>
        <taxon>Corynebacteriaceae</taxon>
        <taxon>Corynebacterium</taxon>
    </lineage>
</organism>
<keyword evidence="3" id="KW-1185">Reference proteome</keyword>
<evidence type="ECO:0000313" key="3">
    <source>
        <dbReference type="Proteomes" id="UP000028504"/>
    </source>
</evidence>
<feature type="compositionally biased region" description="Polar residues" evidence="1">
    <location>
        <begin position="66"/>
        <end position="77"/>
    </location>
</feature>
<sequence length="98" mass="10335">MDEDTEMTGLWFGSCRRLAGEESAAAPVGLSVVLFAPSDPAADDAGDCASGEDVEELQPLRKLSASAENSAMITTTMDRAPADREKSDCDTSPPNRDL</sequence>
<gene>
    <name evidence="2" type="ORF">CATYP_00740</name>
</gene>
<evidence type="ECO:0000256" key="1">
    <source>
        <dbReference type="SAM" id="MobiDB-lite"/>
    </source>
</evidence>
<feature type="region of interest" description="Disordered" evidence="1">
    <location>
        <begin position="65"/>
        <end position="98"/>
    </location>
</feature>
<proteinExistence type="predicted"/>
<dbReference type="EMBL" id="CP008944">
    <property type="protein sequence ID" value="AIG63460.1"/>
    <property type="molecule type" value="Genomic_DNA"/>
</dbReference>
<evidence type="ECO:0000313" key="2">
    <source>
        <dbReference type="EMBL" id="AIG63460.1"/>
    </source>
</evidence>
<accession>A0ABM5QL10</accession>
<dbReference type="Proteomes" id="UP000028504">
    <property type="component" value="Chromosome"/>
</dbReference>
<protein>
    <submittedName>
        <fullName evidence="2">Uncharacterized protein</fullName>
    </submittedName>
</protein>
<name>A0ABM5QL10_9CORY</name>